<evidence type="ECO:0000313" key="9">
    <source>
        <dbReference type="EMBL" id="CAK7323174.1"/>
    </source>
</evidence>
<protein>
    <submittedName>
        <fullName evidence="9">Uncharacterized protein</fullName>
    </submittedName>
</protein>
<reference evidence="9 10" key="1">
    <citation type="submission" date="2024-01" db="EMBL/GenBank/DDBJ databases">
        <authorList>
            <person name="Waweru B."/>
        </authorList>
    </citation>
    <scope>NUCLEOTIDE SEQUENCE [LARGE SCALE GENOMIC DNA]</scope>
</reference>
<evidence type="ECO:0000256" key="7">
    <source>
        <dbReference type="ARBA" id="ARBA00023136"/>
    </source>
</evidence>
<evidence type="ECO:0000256" key="6">
    <source>
        <dbReference type="ARBA" id="ARBA00022989"/>
    </source>
</evidence>
<dbReference type="EMBL" id="CAWUPB010000071">
    <property type="protein sequence ID" value="CAK7323174.1"/>
    <property type="molecule type" value="Genomic_DNA"/>
</dbReference>
<dbReference type="InterPro" id="IPR040359">
    <property type="entry name" value="GDU"/>
</dbReference>
<proteinExistence type="inferred from homology"/>
<evidence type="ECO:0000256" key="2">
    <source>
        <dbReference type="ARBA" id="ARBA00009977"/>
    </source>
</evidence>
<keyword evidence="5" id="KW-0029">Amino-acid transport</keyword>
<keyword evidence="4 8" id="KW-0812">Transmembrane</keyword>
<comment type="caution">
    <text evidence="9">The sequence shown here is derived from an EMBL/GenBank/DDBJ whole genome shotgun (WGS) entry which is preliminary data.</text>
</comment>
<organism evidence="9 10">
    <name type="scientific">Dovyalis caffra</name>
    <dbReference type="NCBI Taxonomy" id="77055"/>
    <lineage>
        <taxon>Eukaryota</taxon>
        <taxon>Viridiplantae</taxon>
        <taxon>Streptophyta</taxon>
        <taxon>Embryophyta</taxon>
        <taxon>Tracheophyta</taxon>
        <taxon>Spermatophyta</taxon>
        <taxon>Magnoliopsida</taxon>
        <taxon>eudicotyledons</taxon>
        <taxon>Gunneridae</taxon>
        <taxon>Pentapetalae</taxon>
        <taxon>rosids</taxon>
        <taxon>fabids</taxon>
        <taxon>Malpighiales</taxon>
        <taxon>Salicaceae</taxon>
        <taxon>Flacourtieae</taxon>
        <taxon>Dovyalis</taxon>
    </lineage>
</organism>
<evidence type="ECO:0000256" key="5">
    <source>
        <dbReference type="ARBA" id="ARBA00022970"/>
    </source>
</evidence>
<dbReference type="GO" id="GO:0006865">
    <property type="term" value="P:amino acid transport"/>
    <property type="evidence" value="ECO:0007669"/>
    <property type="project" value="UniProtKB-KW"/>
</dbReference>
<evidence type="ECO:0000313" key="10">
    <source>
        <dbReference type="Proteomes" id="UP001314170"/>
    </source>
</evidence>
<evidence type="ECO:0000256" key="1">
    <source>
        <dbReference type="ARBA" id="ARBA00004167"/>
    </source>
</evidence>
<dbReference type="Proteomes" id="UP001314170">
    <property type="component" value="Unassembled WGS sequence"/>
</dbReference>
<name>A0AAV1QR37_9ROSI</name>
<keyword evidence="3" id="KW-0813">Transport</keyword>
<accession>A0AAV1QR37</accession>
<evidence type="ECO:0000256" key="3">
    <source>
        <dbReference type="ARBA" id="ARBA00022448"/>
    </source>
</evidence>
<sequence length="106" mass="11586">MSTSTPTASPNFTTTTPLQWNSPLPYVFGGLVFILGLIAVALLILAYSHYKSWRDLSDNISKEDKSTACPDKLTDIEPKIVVVMAGDYYPTYVAKPSAPTCLTQLN</sequence>
<dbReference type="PANTHER" id="PTHR33228">
    <property type="entry name" value="PROTEIN GLUTAMINE DUMPER 4-RELATED"/>
    <property type="match status" value="1"/>
</dbReference>
<feature type="transmembrane region" description="Helical" evidence="8">
    <location>
        <begin position="26"/>
        <end position="47"/>
    </location>
</feature>
<evidence type="ECO:0000256" key="4">
    <source>
        <dbReference type="ARBA" id="ARBA00022692"/>
    </source>
</evidence>
<keyword evidence="6 8" id="KW-1133">Transmembrane helix</keyword>
<dbReference type="PANTHER" id="PTHR33228:SF27">
    <property type="entry name" value="PROTEIN GLUTAMINE DUMPER"/>
    <property type="match status" value="1"/>
</dbReference>
<dbReference type="GO" id="GO:0080143">
    <property type="term" value="P:regulation of amino acid export"/>
    <property type="evidence" value="ECO:0007669"/>
    <property type="project" value="InterPro"/>
</dbReference>
<comment type="similarity">
    <text evidence="2">Belongs to the GLUTAMINE DUMPER 1 (TC 9.B.60) family.</text>
</comment>
<gene>
    <name evidence="9" type="ORF">DCAF_LOCUS790</name>
</gene>
<keyword evidence="7 8" id="KW-0472">Membrane</keyword>
<evidence type="ECO:0000256" key="8">
    <source>
        <dbReference type="SAM" id="Phobius"/>
    </source>
</evidence>
<dbReference type="GO" id="GO:0016020">
    <property type="term" value="C:membrane"/>
    <property type="evidence" value="ECO:0007669"/>
    <property type="project" value="UniProtKB-SubCell"/>
</dbReference>
<comment type="subcellular location">
    <subcellularLocation>
        <location evidence="1">Membrane</location>
        <topology evidence="1">Single-pass membrane protein</topology>
    </subcellularLocation>
</comment>
<dbReference type="AlphaFoldDB" id="A0AAV1QR37"/>
<keyword evidence="10" id="KW-1185">Reference proteome</keyword>